<dbReference type="InterPro" id="IPR027417">
    <property type="entry name" value="P-loop_NTPase"/>
</dbReference>
<organism evidence="4 5">
    <name type="scientific">Candidatus Merdivicinus excrementipullorum</name>
    <dbReference type="NCBI Taxonomy" id="2840867"/>
    <lineage>
        <taxon>Bacteria</taxon>
        <taxon>Bacillati</taxon>
        <taxon>Bacillota</taxon>
        <taxon>Clostridia</taxon>
        <taxon>Eubacteriales</taxon>
        <taxon>Oscillospiraceae</taxon>
        <taxon>Oscillospiraceae incertae sedis</taxon>
        <taxon>Candidatus Merdivicinus</taxon>
    </lineage>
</organism>
<keyword evidence="2" id="KW-0067">ATP-binding</keyword>
<dbReference type="Gene3D" id="3.40.50.300">
    <property type="entry name" value="P-loop containing nucleotide triphosphate hydrolases"/>
    <property type="match status" value="1"/>
</dbReference>
<dbReference type="InterPro" id="IPR003593">
    <property type="entry name" value="AAA+_ATPase"/>
</dbReference>
<dbReference type="PANTHER" id="PTHR20953">
    <property type="entry name" value="KINASE-RELATED"/>
    <property type="match status" value="1"/>
</dbReference>
<gene>
    <name evidence="4" type="ORF">IAB51_07620</name>
</gene>
<evidence type="ECO:0000256" key="2">
    <source>
        <dbReference type="ARBA" id="ARBA00022840"/>
    </source>
</evidence>
<evidence type="ECO:0000313" key="4">
    <source>
        <dbReference type="EMBL" id="HIS76665.1"/>
    </source>
</evidence>
<dbReference type="Pfam" id="PF19568">
    <property type="entry name" value="Spore_III_AA"/>
    <property type="match status" value="1"/>
</dbReference>
<proteinExistence type="predicted"/>
<dbReference type="InterPro" id="IPR045735">
    <property type="entry name" value="Spore_III_AA_AAA+_ATPase"/>
</dbReference>
<dbReference type="EMBL" id="DVJP01000050">
    <property type="protein sequence ID" value="HIS76665.1"/>
    <property type="molecule type" value="Genomic_DNA"/>
</dbReference>
<evidence type="ECO:0000313" key="5">
    <source>
        <dbReference type="Proteomes" id="UP000824002"/>
    </source>
</evidence>
<evidence type="ECO:0000259" key="3">
    <source>
        <dbReference type="SMART" id="SM00382"/>
    </source>
</evidence>
<reference evidence="4" key="2">
    <citation type="journal article" date="2021" name="PeerJ">
        <title>Extensive microbial diversity within the chicken gut microbiome revealed by metagenomics and culture.</title>
        <authorList>
            <person name="Gilroy R."/>
            <person name="Ravi A."/>
            <person name="Getino M."/>
            <person name="Pursley I."/>
            <person name="Horton D.L."/>
            <person name="Alikhan N.F."/>
            <person name="Baker D."/>
            <person name="Gharbi K."/>
            <person name="Hall N."/>
            <person name="Watson M."/>
            <person name="Adriaenssens E.M."/>
            <person name="Foster-Nyarko E."/>
            <person name="Jarju S."/>
            <person name="Secka A."/>
            <person name="Antonio M."/>
            <person name="Oren A."/>
            <person name="Chaudhuri R.R."/>
            <person name="La Ragione R."/>
            <person name="Hildebrand F."/>
            <person name="Pallen M.J."/>
        </authorList>
    </citation>
    <scope>NUCLEOTIDE SEQUENCE</scope>
    <source>
        <strain evidence="4">CHK199-13235</strain>
    </source>
</reference>
<dbReference type="SUPFAM" id="SSF52540">
    <property type="entry name" value="P-loop containing nucleoside triphosphate hydrolases"/>
    <property type="match status" value="1"/>
</dbReference>
<dbReference type="AlphaFoldDB" id="A0A9D1FNY3"/>
<feature type="domain" description="AAA+ ATPase" evidence="3">
    <location>
        <begin position="152"/>
        <end position="298"/>
    </location>
</feature>
<name>A0A9D1FNY3_9FIRM</name>
<dbReference type="PANTHER" id="PTHR20953:SF3">
    <property type="entry name" value="P-LOOP CONTAINING NUCLEOSIDE TRIPHOSPHATE HYDROLASES SUPERFAMILY PROTEIN"/>
    <property type="match status" value="1"/>
</dbReference>
<sequence length="317" mass="33970">MDEYGTLLPYFSGWMRQRLEAVPEGSRPSIREIRLRLGQPVALTAKDGPFFLSREGRLLPRPPAFPERALREELLEILKKVCGYSLQSCQQELAQGYYTLPGGHRVGIAGTVSAEKGRVNALWQPMCLNFRIARQLPGAAGDLPQKLYSGGKIPSVLIAGVPSSGKTTLLRDLIRRLSMGETGRCLQIAAVDERGELGGGREQGTGLDLGPCTDLLSGYPKGAGMEIALRTLAPDVLACDEIGGEGEAAAILSGAGAGVPLLATAHGETCRQIMSRPALRPLLEAGIFDRLVLLDSSKNPGTVREILDLHHREEGSA</sequence>
<keyword evidence="1" id="KW-0547">Nucleotide-binding</keyword>
<protein>
    <submittedName>
        <fullName evidence="4">Stage III sporulation protein AA</fullName>
    </submittedName>
</protein>
<accession>A0A9D1FNY3</accession>
<dbReference type="GO" id="GO:0005524">
    <property type="term" value="F:ATP binding"/>
    <property type="evidence" value="ECO:0007669"/>
    <property type="project" value="UniProtKB-KW"/>
</dbReference>
<evidence type="ECO:0000256" key="1">
    <source>
        <dbReference type="ARBA" id="ARBA00022741"/>
    </source>
</evidence>
<dbReference type="Proteomes" id="UP000824002">
    <property type="component" value="Unassembled WGS sequence"/>
</dbReference>
<dbReference type="SMART" id="SM00382">
    <property type="entry name" value="AAA"/>
    <property type="match status" value="1"/>
</dbReference>
<comment type="caution">
    <text evidence="4">The sequence shown here is derived from an EMBL/GenBank/DDBJ whole genome shotgun (WGS) entry which is preliminary data.</text>
</comment>
<reference evidence="4" key="1">
    <citation type="submission" date="2020-10" db="EMBL/GenBank/DDBJ databases">
        <authorList>
            <person name="Gilroy R."/>
        </authorList>
    </citation>
    <scope>NUCLEOTIDE SEQUENCE</scope>
    <source>
        <strain evidence="4">CHK199-13235</strain>
    </source>
</reference>